<keyword evidence="3" id="KW-1185">Reference proteome</keyword>
<dbReference type="InterPro" id="IPR007329">
    <property type="entry name" value="FMN-bd"/>
</dbReference>
<dbReference type="Proteomes" id="UP001299068">
    <property type="component" value="Unassembled WGS sequence"/>
</dbReference>
<reference evidence="2 3" key="1">
    <citation type="journal article" date="2021" name="Cell Host Microbe">
        <title>in vivo commensal control of Clostridioides difficile virulence.</title>
        <authorList>
            <person name="Girinathan B.P."/>
            <person name="Dibenedetto N."/>
            <person name="Worley J.N."/>
            <person name="Peltier J."/>
            <person name="Arrieta-Ortiz M.L."/>
            <person name="Rupa Christinal Immanuel S."/>
            <person name="Lavin R."/>
            <person name="Delaney M.L."/>
            <person name="Cummins C."/>
            <person name="Hoffmann M."/>
            <person name="Luo Y."/>
            <person name="Gonzalez-Escalona N."/>
            <person name="Allard M."/>
            <person name="Onderdonk A.B."/>
            <person name="Gerber G.K."/>
            <person name="Sonenshein A.L."/>
            <person name="Baliga N."/>
            <person name="Dupuy B."/>
            <person name="Bry L."/>
        </authorList>
    </citation>
    <scope>NUCLEOTIDE SEQUENCE [LARGE SCALE GENOMIC DNA]</scope>
    <source>
        <strain evidence="2 3">DSM 599</strain>
    </source>
</reference>
<accession>A0ABS7KX85</accession>
<sequence length="130" mass="13856">MNKKVIFSIVIISLGATFAGCSDKDVSINDSKNEKGSITSNSLTFKNGNFEGEGEGFNGKTKVSLEIKDGMIKKIDVLSSSDDENYLNEAKDLIPKIIEKQSSNVDSISGATFSSKGIISAVENALNNAK</sequence>
<evidence type="ECO:0000259" key="1">
    <source>
        <dbReference type="SMART" id="SM00900"/>
    </source>
</evidence>
<dbReference type="SMART" id="SM00900">
    <property type="entry name" value="FMN_bind"/>
    <property type="match status" value="1"/>
</dbReference>
<comment type="caution">
    <text evidence="2">The sequence shown here is derived from an EMBL/GenBank/DDBJ whole genome shotgun (WGS) entry which is preliminary data.</text>
</comment>
<dbReference type="EMBL" id="JAIKTU010000005">
    <property type="protein sequence ID" value="MBY0755430.1"/>
    <property type="molecule type" value="Genomic_DNA"/>
</dbReference>
<feature type="domain" description="FMN-binding" evidence="1">
    <location>
        <begin position="56"/>
        <end position="129"/>
    </location>
</feature>
<proteinExistence type="predicted"/>
<evidence type="ECO:0000313" key="3">
    <source>
        <dbReference type="Proteomes" id="UP001299068"/>
    </source>
</evidence>
<dbReference type="Gene3D" id="3.90.1010.20">
    <property type="match status" value="1"/>
</dbReference>
<dbReference type="PROSITE" id="PS51257">
    <property type="entry name" value="PROKAR_LIPOPROTEIN"/>
    <property type="match status" value="1"/>
</dbReference>
<dbReference type="Pfam" id="PF04205">
    <property type="entry name" value="FMN_bind"/>
    <property type="match status" value="1"/>
</dbReference>
<name>A0ABS7KX85_CLOSR</name>
<gene>
    <name evidence="2" type="ORF">K5V21_08165</name>
</gene>
<organism evidence="2 3">
    <name type="scientific">Clostridium sardiniense</name>
    <name type="common">Clostridium absonum</name>
    <dbReference type="NCBI Taxonomy" id="29369"/>
    <lineage>
        <taxon>Bacteria</taxon>
        <taxon>Bacillati</taxon>
        <taxon>Bacillota</taxon>
        <taxon>Clostridia</taxon>
        <taxon>Eubacteriales</taxon>
        <taxon>Clostridiaceae</taxon>
        <taxon>Clostridium</taxon>
    </lineage>
</organism>
<dbReference type="RefSeq" id="WP_204594954.1">
    <property type="nucleotide sequence ID" value="NZ_JAFBDA010000009.1"/>
</dbReference>
<protein>
    <submittedName>
        <fullName evidence="2">FMN-binding protein</fullName>
    </submittedName>
</protein>
<evidence type="ECO:0000313" key="2">
    <source>
        <dbReference type="EMBL" id="MBY0755430.1"/>
    </source>
</evidence>